<dbReference type="SUPFAM" id="SSF46955">
    <property type="entry name" value="Putative DNA-binding domain"/>
    <property type="match status" value="1"/>
</dbReference>
<organism evidence="1 2">
    <name type="scientific">Polaribacter vadi</name>
    <dbReference type="NCBI Taxonomy" id="1774273"/>
    <lineage>
        <taxon>Bacteria</taxon>
        <taxon>Pseudomonadati</taxon>
        <taxon>Bacteroidota</taxon>
        <taxon>Flavobacteriia</taxon>
        <taxon>Flavobacteriales</taxon>
        <taxon>Flavobacteriaceae</taxon>
    </lineage>
</organism>
<dbReference type="EMBL" id="LSFM01000021">
    <property type="protein sequence ID" value="OBY64953.1"/>
    <property type="molecule type" value="Genomic_DNA"/>
</dbReference>
<proteinExistence type="predicted"/>
<evidence type="ECO:0008006" key="3">
    <source>
        <dbReference type="Google" id="ProtNLM"/>
    </source>
</evidence>
<sequence>MSNFQHPFNDSLKKILDRLEHLIKQSEFKNKQDPNYVLLDNSDILKLFNISPKTASNWREEQILPYSQIKGKIYYKLGDIHKVIDEHYNPNKKK</sequence>
<dbReference type="OrthoDB" id="1524679at2"/>
<evidence type="ECO:0000313" key="2">
    <source>
        <dbReference type="Proteomes" id="UP000092584"/>
    </source>
</evidence>
<name>A0A1B8TZ77_9FLAO</name>
<dbReference type="STRING" id="1774273.LPB03_06445"/>
<dbReference type="InterPro" id="IPR009061">
    <property type="entry name" value="DNA-bd_dom_put_sf"/>
</dbReference>
<evidence type="ECO:0000313" key="1">
    <source>
        <dbReference type="EMBL" id="OBY64953.1"/>
    </source>
</evidence>
<dbReference type="PANTHER" id="PTHR34585">
    <property type="match status" value="1"/>
</dbReference>
<reference evidence="2" key="1">
    <citation type="submission" date="2016-02" db="EMBL/GenBank/DDBJ databases">
        <authorList>
            <person name="Shin S.-K."/>
            <person name="Yi H."/>
            <person name="Kim E."/>
        </authorList>
    </citation>
    <scope>NUCLEOTIDE SEQUENCE [LARGE SCALE GENOMIC DNA]</scope>
    <source>
        <strain evidence="2">LPB0003</strain>
    </source>
</reference>
<dbReference type="RefSeq" id="WP_065318705.1">
    <property type="nucleotide sequence ID" value="NZ_CP017477.1"/>
</dbReference>
<protein>
    <recommendedName>
        <fullName evidence="3">Helix-turn-helix domain-containing protein</fullName>
    </recommendedName>
</protein>
<dbReference type="KEGG" id="pob:LPB03_06445"/>
<dbReference type="AlphaFoldDB" id="A0A1B8TZ77"/>
<dbReference type="Proteomes" id="UP000092584">
    <property type="component" value="Unassembled WGS sequence"/>
</dbReference>
<keyword evidence="2" id="KW-1185">Reference proteome</keyword>
<comment type="caution">
    <text evidence="1">The sequence shown here is derived from an EMBL/GenBank/DDBJ whole genome shotgun (WGS) entry which is preliminary data.</text>
</comment>
<accession>A0A1B8TZ77</accession>
<gene>
    <name evidence="1" type="ORF">LPB3_06045</name>
</gene>
<dbReference type="PANTHER" id="PTHR34585:SF22">
    <property type="entry name" value="HELIX-TURN-HELIX DOMAIN-CONTAINING PROTEIN"/>
    <property type="match status" value="1"/>
</dbReference>